<evidence type="ECO:0000313" key="2">
    <source>
        <dbReference type="Proteomes" id="UP000199417"/>
    </source>
</evidence>
<dbReference type="Proteomes" id="UP000199417">
    <property type="component" value="Unassembled WGS sequence"/>
</dbReference>
<keyword evidence="2" id="KW-1185">Reference proteome</keyword>
<sequence length="71" mass="7787">MEAMAIDQERGWRAPVHLGVAPAPNRQLRDCSVLNISRTVAIVLIVADNVAMVSPWICRLDFRGGRFTPAG</sequence>
<dbReference type="AlphaFoldDB" id="A0A1G6W864"/>
<accession>A0A1G6W864</accession>
<dbReference type="EMBL" id="FNAB01000005">
    <property type="protein sequence ID" value="SDD61246.1"/>
    <property type="molecule type" value="Genomic_DNA"/>
</dbReference>
<proteinExistence type="predicted"/>
<name>A0A1G6W864_9NOCA</name>
<organism evidence="1 2">
    <name type="scientific">Rhodococcus tukisamuensis</name>
    <dbReference type="NCBI Taxonomy" id="168276"/>
    <lineage>
        <taxon>Bacteria</taxon>
        <taxon>Bacillati</taxon>
        <taxon>Actinomycetota</taxon>
        <taxon>Actinomycetes</taxon>
        <taxon>Mycobacteriales</taxon>
        <taxon>Nocardiaceae</taxon>
        <taxon>Rhodococcus</taxon>
    </lineage>
</organism>
<protein>
    <submittedName>
        <fullName evidence="1">Uncharacterized protein</fullName>
    </submittedName>
</protein>
<reference evidence="1 2" key="1">
    <citation type="submission" date="2016-10" db="EMBL/GenBank/DDBJ databases">
        <authorList>
            <person name="de Groot N.N."/>
        </authorList>
    </citation>
    <scope>NUCLEOTIDE SEQUENCE [LARGE SCALE GENOMIC DNA]</scope>
    <source>
        <strain evidence="1 2">JCM 11308</strain>
    </source>
</reference>
<evidence type="ECO:0000313" key="1">
    <source>
        <dbReference type="EMBL" id="SDD61246.1"/>
    </source>
</evidence>
<gene>
    <name evidence="1" type="ORF">SAMN05444580_105262</name>
</gene>